<evidence type="ECO:0000259" key="8">
    <source>
        <dbReference type="PROSITE" id="PS50850"/>
    </source>
</evidence>
<feature type="transmembrane region" description="Helical" evidence="7">
    <location>
        <begin position="404"/>
        <end position="424"/>
    </location>
</feature>
<keyword evidence="4 7" id="KW-1133">Transmembrane helix</keyword>
<evidence type="ECO:0000256" key="3">
    <source>
        <dbReference type="ARBA" id="ARBA00022692"/>
    </source>
</evidence>
<keyword evidence="10" id="KW-1185">Reference proteome</keyword>
<reference evidence="9 10" key="1">
    <citation type="submission" date="2024-02" db="EMBL/GenBank/DDBJ databases">
        <title>De novo assembly and annotation of 12 fungi associated with fruit tree decline syndrome in Ontario, Canada.</title>
        <authorList>
            <person name="Sulman M."/>
            <person name="Ellouze W."/>
            <person name="Ilyukhin E."/>
        </authorList>
    </citation>
    <scope>NUCLEOTIDE SEQUENCE [LARGE SCALE GENOMIC DNA]</scope>
    <source>
        <strain evidence="9 10">M42-189</strain>
    </source>
</reference>
<name>A0ABR3R7P5_9PLEO</name>
<feature type="transmembrane region" description="Helical" evidence="7">
    <location>
        <begin position="176"/>
        <end position="196"/>
    </location>
</feature>
<feature type="transmembrane region" description="Helical" evidence="7">
    <location>
        <begin position="113"/>
        <end position="133"/>
    </location>
</feature>
<feature type="transmembrane region" description="Helical" evidence="7">
    <location>
        <begin position="88"/>
        <end position="106"/>
    </location>
</feature>
<comment type="caution">
    <text evidence="9">The sequence shown here is derived from an EMBL/GenBank/DDBJ whole genome shotgun (WGS) entry which is preliminary data.</text>
</comment>
<keyword evidence="2" id="KW-0813">Transport</keyword>
<feature type="compositionally biased region" description="Acidic residues" evidence="6">
    <location>
        <begin position="282"/>
        <end position="291"/>
    </location>
</feature>
<dbReference type="InterPro" id="IPR020846">
    <property type="entry name" value="MFS_dom"/>
</dbReference>
<dbReference type="PANTHER" id="PTHR43791:SF21">
    <property type="entry name" value="MAJOR FACILITATOR SUPERFAMILY (MFS) PROFILE DOMAIN-CONTAINING PROTEIN"/>
    <property type="match status" value="1"/>
</dbReference>
<gene>
    <name evidence="9" type="ORF">SLS60_006840</name>
</gene>
<sequence>MAEEPAEEHELDALNQTSATMPPEDAADVARHDEQLHRRTLRKLDFLLLPFLALLFLFNSLDKSNIGNAESAHFTTDIGLRRSDLNTAVALFFAFFVALQPVGAALGRKYGMVAWVPSCMLLWGVSTALHTWVRARWQLYVLRIIIGCLEAGFYPVTVSYLSLFYTRFEFGRRLSLFYGQAAVGGALGGIISYLVFSHFPDIHHEHGDEGDPELDDKWQSWQVLFLLEGSLTIVVAVVGYLWLPHSAETAWFLTSEERAYASSRIVRDRMAQSDSPSLPSEAADEEREYDEESRGLLAPSRPRVMSASKQVTDDRGLTPHDVVSAFLNVRIWHILAINILAAIPVYAFQVFLPLVLAPLIPNPDSTESDADPALVNLFTAPPYVFGAVILYLFAAYSDKHRTRILPILCGLAIMVLGLILVVALPMTAAWAIPRYVALNVLLSGTFIASPLTVAWISGNTPSPGKRALLLGINGWGNLAGVLSAMLFKPKYEASGYIVPFWWTLACVSAAAVGYLILWRNLKAENGRRREILSKWDEEELEREKVDGCGPLEQNHRLEKIMIQWLRKTGRFPAAVEWLEEAAQGGREGEEKITFVYGL</sequence>
<dbReference type="InterPro" id="IPR036259">
    <property type="entry name" value="MFS_trans_sf"/>
</dbReference>
<evidence type="ECO:0000256" key="5">
    <source>
        <dbReference type="ARBA" id="ARBA00023136"/>
    </source>
</evidence>
<evidence type="ECO:0000313" key="10">
    <source>
        <dbReference type="Proteomes" id="UP001521785"/>
    </source>
</evidence>
<evidence type="ECO:0000256" key="4">
    <source>
        <dbReference type="ARBA" id="ARBA00022989"/>
    </source>
</evidence>
<feature type="region of interest" description="Disordered" evidence="6">
    <location>
        <begin position="1"/>
        <end position="22"/>
    </location>
</feature>
<evidence type="ECO:0000313" key="9">
    <source>
        <dbReference type="EMBL" id="KAL1600454.1"/>
    </source>
</evidence>
<protein>
    <recommendedName>
        <fullName evidence="8">Major facilitator superfamily (MFS) profile domain-containing protein</fullName>
    </recommendedName>
</protein>
<feature type="transmembrane region" description="Helical" evidence="7">
    <location>
        <begin position="436"/>
        <end position="456"/>
    </location>
</feature>
<organism evidence="9 10">
    <name type="scientific">Paraconiothyrium brasiliense</name>
    <dbReference type="NCBI Taxonomy" id="300254"/>
    <lineage>
        <taxon>Eukaryota</taxon>
        <taxon>Fungi</taxon>
        <taxon>Dikarya</taxon>
        <taxon>Ascomycota</taxon>
        <taxon>Pezizomycotina</taxon>
        <taxon>Dothideomycetes</taxon>
        <taxon>Pleosporomycetidae</taxon>
        <taxon>Pleosporales</taxon>
        <taxon>Massarineae</taxon>
        <taxon>Didymosphaeriaceae</taxon>
        <taxon>Paraconiothyrium</taxon>
    </lineage>
</organism>
<accession>A0ABR3R7P5</accession>
<evidence type="ECO:0000256" key="2">
    <source>
        <dbReference type="ARBA" id="ARBA00022448"/>
    </source>
</evidence>
<feature type="compositionally biased region" description="Acidic residues" evidence="6">
    <location>
        <begin position="1"/>
        <end position="10"/>
    </location>
</feature>
<feature type="transmembrane region" description="Helical" evidence="7">
    <location>
        <begin position="499"/>
        <end position="518"/>
    </location>
</feature>
<dbReference type="PANTHER" id="PTHR43791">
    <property type="entry name" value="PERMEASE-RELATED"/>
    <property type="match status" value="1"/>
</dbReference>
<feature type="domain" description="Major facilitator superfamily (MFS) profile" evidence="8">
    <location>
        <begin position="48"/>
        <end position="522"/>
    </location>
</feature>
<proteinExistence type="predicted"/>
<feature type="transmembrane region" description="Helical" evidence="7">
    <location>
        <begin position="468"/>
        <end position="487"/>
    </location>
</feature>
<evidence type="ECO:0000256" key="7">
    <source>
        <dbReference type="SAM" id="Phobius"/>
    </source>
</evidence>
<dbReference type="Pfam" id="PF07690">
    <property type="entry name" value="MFS_1"/>
    <property type="match status" value="1"/>
</dbReference>
<feature type="region of interest" description="Disordered" evidence="6">
    <location>
        <begin position="271"/>
        <end position="295"/>
    </location>
</feature>
<feature type="transmembrane region" description="Helical" evidence="7">
    <location>
        <begin position="380"/>
        <end position="397"/>
    </location>
</feature>
<feature type="transmembrane region" description="Helical" evidence="7">
    <location>
        <begin position="221"/>
        <end position="243"/>
    </location>
</feature>
<feature type="transmembrane region" description="Helical" evidence="7">
    <location>
        <begin position="139"/>
        <end position="164"/>
    </location>
</feature>
<keyword evidence="3 7" id="KW-0812">Transmembrane</keyword>
<feature type="transmembrane region" description="Helical" evidence="7">
    <location>
        <begin position="44"/>
        <end position="61"/>
    </location>
</feature>
<dbReference type="EMBL" id="JAKJXO020000009">
    <property type="protein sequence ID" value="KAL1600454.1"/>
    <property type="molecule type" value="Genomic_DNA"/>
</dbReference>
<dbReference type="SUPFAM" id="SSF103473">
    <property type="entry name" value="MFS general substrate transporter"/>
    <property type="match status" value="1"/>
</dbReference>
<evidence type="ECO:0000256" key="6">
    <source>
        <dbReference type="SAM" id="MobiDB-lite"/>
    </source>
</evidence>
<comment type="subcellular location">
    <subcellularLocation>
        <location evidence="1">Membrane</location>
        <topology evidence="1">Multi-pass membrane protein</topology>
    </subcellularLocation>
</comment>
<dbReference type="Proteomes" id="UP001521785">
    <property type="component" value="Unassembled WGS sequence"/>
</dbReference>
<evidence type="ECO:0000256" key="1">
    <source>
        <dbReference type="ARBA" id="ARBA00004141"/>
    </source>
</evidence>
<keyword evidence="5 7" id="KW-0472">Membrane</keyword>
<dbReference type="InterPro" id="IPR011701">
    <property type="entry name" value="MFS"/>
</dbReference>
<feature type="transmembrane region" description="Helical" evidence="7">
    <location>
        <begin position="334"/>
        <end position="360"/>
    </location>
</feature>
<dbReference type="PROSITE" id="PS50850">
    <property type="entry name" value="MFS"/>
    <property type="match status" value="1"/>
</dbReference>
<dbReference type="Gene3D" id="1.20.1250.20">
    <property type="entry name" value="MFS general substrate transporter like domains"/>
    <property type="match status" value="2"/>
</dbReference>